<gene>
    <name evidence="1" type="ORF">HD596_004809</name>
</gene>
<name>A0A7W9G6I0_9ACTN</name>
<dbReference type="Gene3D" id="2.40.128.20">
    <property type="match status" value="1"/>
</dbReference>
<proteinExistence type="predicted"/>
<dbReference type="SUPFAM" id="SSF50814">
    <property type="entry name" value="Lipocalins"/>
    <property type="match status" value="1"/>
</dbReference>
<evidence type="ECO:0008006" key="3">
    <source>
        <dbReference type="Google" id="ProtNLM"/>
    </source>
</evidence>
<dbReference type="EMBL" id="JACHMB010000001">
    <property type="protein sequence ID" value="MBB5778053.1"/>
    <property type="molecule type" value="Genomic_DNA"/>
</dbReference>
<comment type="caution">
    <text evidence="1">The sequence shown here is derived from an EMBL/GenBank/DDBJ whole genome shotgun (WGS) entry which is preliminary data.</text>
</comment>
<accession>A0A7W9G6I0</accession>
<dbReference type="Proteomes" id="UP000579153">
    <property type="component" value="Unassembled WGS sequence"/>
</dbReference>
<reference evidence="1 2" key="1">
    <citation type="submission" date="2020-08" db="EMBL/GenBank/DDBJ databases">
        <title>Sequencing the genomes of 1000 actinobacteria strains.</title>
        <authorList>
            <person name="Klenk H.-P."/>
        </authorList>
    </citation>
    <scope>NUCLEOTIDE SEQUENCE [LARGE SCALE GENOMIC DNA]</scope>
    <source>
        <strain evidence="1 2">DSM 45507</strain>
    </source>
</reference>
<dbReference type="InterPro" id="IPR012674">
    <property type="entry name" value="Calycin"/>
</dbReference>
<sequence>MGLRADMPLLARHEGEWEGEYLHLDREGNPIDRHRVQMTCAILDDSVYHQTNRYVWDDGRTEVHEFPGTYLGGGRCGFDTERIKGEFRELDGSTIYLSWQYKAEGEDLRLYEMIVLSEDGKSRSRVWQWIKDGVCVKRTLINERRVG</sequence>
<organism evidence="1 2">
    <name type="scientific">Nonomuraea jabiensis</name>
    <dbReference type="NCBI Taxonomy" id="882448"/>
    <lineage>
        <taxon>Bacteria</taxon>
        <taxon>Bacillati</taxon>
        <taxon>Actinomycetota</taxon>
        <taxon>Actinomycetes</taxon>
        <taxon>Streptosporangiales</taxon>
        <taxon>Streptosporangiaceae</taxon>
        <taxon>Nonomuraea</taxon>
    </lineage>
</organism>
<evidence type="ECO:0000313" key="1">
    <source>
        <dbReference type="EMBL" id="MBB5778053.1"/>
    </source>
</evidence>
<dbReference type="AlphaFoldDB" id="A0A7W9G6I0"/>
<protein>
    <recommendedName>
        <fullName evidence="3">DUF3598 domain-containing protein</fullName>
    </recommendedName>
</protein>
<dbReference type="RefSeq" id="WP_185071537.1">
    <property type="nucleotide sequence ID" value="NZ_JACHMB010000001.1"/>
</dbReference>
<keyword evidence="2" id="KW-1185">Reference proteome</keyword>
<evidence type="ECO:0000313" key="2">
    <source>
        <dbReference type="Proteomes" id="UP000579153"/>
    </source>
</evidence>